<evidence type="ECO:0000313" key="4">
    <source>
        <dbReference type="Proteomes" id="UP000295344"/>
    </source>
</evidence>
<reference evidence="3 4" key="1">
    <citation type="submission" date="2019-03" db="EMBL/GenBank/DDBJ databases">
        <title>Genomic Encyclopedia of Archaeal and Bacterial Type Strains, Phase II (KMG-II): from individual species to whole genera.</title>
        <authorList>
            <person name="Goeker M."/>
        </authorList>
    </citation>
    <scope>NUCLEOTIDE SEQUENCE [LARGE SCALE GENOMIC DNA]</scope>
    <source>
        <strain evidence="3 4">DSM 24782</strain>
    </source>
</reference>
<proteinExistence type="predicted"/>
<keyword evidence="3" id="KW-0687">Ribonucleoprotein</keyword>
<dbReference type="GO" id="GO:0005840">
    <property type="term" value="C:ribosome"/>
    <property type="evidence" value="ECO:0007669"/>
    <property type="project" value="UniProtKB-KW"/>
</dbReference>
<feature type="domain" description="N-acetyltransferase" evidence="2">
    <location>
        <begin position="33"/>
        <end position="186"/>
    </location>
</feature>
<sequence>MSPRTDRGSVSVAQTERADRAPSPYPDRMTDAVAVRPMTADEYAVWIARETEAYAADLAEAAGSTLDEARHRAEAQLAAFLPDGRETAGTFLLRVLDGEGEPVGTLWLGPHPQRADAGWVYEVEIDEDRRGEGLGRAAMLAAEQVGARAGWTALGLTVFGHNPRARALYDALGYRVASTTMTKPIS</sequence>
<dbReference type="EMBL" id="SOAM01000003">
    <property type="protein sequence ID" value="TDS75902.1"/>
    <property type="molecule type" value="Genomic_DNA"/>
</dbReference>
<dbReference type="InterPro" id="IPR016181">
    <property type="entry name" value="Acyl_CoA_acyltransferase"/>
</dbReference>
<dbReference type="CDD" id="cd04301">
    <property type="entry name" value="NAT_SF"/>
    <property type="match status" value="1"/>
</dbReference>
<gene>
    <name evidence="3" type="ORF">CLV52_3012</name>
</gene>
<dbReference type="Gene3D" id="3.40.630.30">
    <property type="match status" value="1"/>
</dbReference>
<dbReference type="PROSITE" id="PS51186">
    <property type="entry name" value="GNAT"/>
    <property type="match status" value="1"/>
</dbReference>
<name>A0A4R7FJ32_9MICO</name>
<dbReference type="Pfam" id="PF00583">
    <property type="entry name" value="Acetyltransf_1"/>
    <property type="match status" value="1"/>
</dbReference>
<evidence type="ECO:0000313" key="3">
    <source>
        <dbReference type="EMBL" id="TDS75902.1"/>
    </source>
</evidence>
<keyword evidence="3" id="KW-0689">Ribosomal protein</keyword>
<evidence type="ECO:0000259" key="2">
    <source>
        <dbReference type="PROSITE" id="PS51186"/>
    </source>
</evidence>
<dbReference type="Proteomes" id="UP000295344">
    <property type="component" value="Unassembled WGS sequence"/>
</dbReference>
<keyword evidence="4" id="KW-1185">Reference proteome</keyword>
<dbReference type="InterPro" id="IPR000182">
    <property type="entry name" value="GNAT_dom"/>
</dbReference>
<feature type="region of interest" description="Disordered" evidence="1">
    <location>
        <begin position="1"/>
        <end position="29"/>
    </location>
</feature>
<dbReference type="GO" id="GO:0016747">
    <property type="term" value="F:acyltransferase activity, transferring groups other than amino-acyl groups"/>
    <property type="evidence" value="ECO:0007669"/>
    <property type="project" value="InterPro"/>
</dbReference>
<dbReference type="SUPFAM" id="SSF55729">
    <property type="entry name" value="Acyl-CoA N-acyltransferases (Nat)"/>
    <property type="match status" value="1"/>
</dbReference>
<comment type="caution">
    <text evidence="3">The sequence shown here is derived from an EMBL/GenBank/DDBJ whole genome shotgun (WGS) entry which is preliminary data.</text>
</comment>
<dbReference type="AlphaFoldDB" id="A0A4R7FJ32"/>
<evidence type="ECO:0000256" key="1">
    <source>
        <dbReference type="SAM" id="MobiDB-lite"/>
    </source>
</evidence>
<protein>
    <submittedName>
        <fullName evidence="3">Ribosomal protein S18 acetylase RimI-like enzyme</fullName>
    </submittedName>
</protein>
<accession>A0A4R7FJ32</accession>
<organism evidence="3 4">
    <name type="scientific">Amnibacterium kyonggiense</name>
    <dbReference type="NCBI Taxonomy" id="595671"/>
    <lineage>
        <taxon>Bacteria</taxon>
        <taxon>Bacillati</taxon>
        <taxon>Actinomycetota</taxon>
        <taxon>Actinomycetes</taxon>
        <taxon>Micrococcales</taxon>
        <taxon>Microbacteriaceae</taxon>
        <taxon>Amnibacterium</taxon>
    </lineage>
</organism>